<evidence type="ECO:0000256" key="3">
    <source>
        <dbReference type="ARBA" id="ARBA00010497"/>
    </source>
</evidence>
<dbReference type="GO" id="GO:0005953">
    <property type="term" value="C:CAAX-protein geranylgeranyltransferase complex"/>
    <property type="evidence" value="ECO:0007669"/>
    <property type="project" value="InterPro"/>
</dbReference>
<dbReference type="GO" id="GO:0004662">
    <property type="term" value="F:CAAX-protein geranylgeranyltransferase activity"/>
    <property type="evidence" value="ECO:0007669"/>
    <property type="project" value="UniProtKB-EC"/>
</dbReference>
<dbReference type="CDD" id="cd02895">
    <property type="entry name" value="GGTase-I"/>
    <property type="match status" value="1"/>
</dbReference>
<dbReference type="GO" id="GO:0046872">
    <property type="term" value="F:metal ion binding"/>
    <property type="evidence" value="ECO:0007669"/>
    <property type="project" value="UniProtKB-KW"/>
</dbReference>
<evidence type="ECO:0000256" key="4">
    <source>
        <dbReference type="ARBA" id="ARBA00012700"/>
    </source>
</evidence>
<gene>
    <name evidence="18" type="primary">LOC117654548</name>
</gene>
<dbReference type="FunCoup" id="A0A6P9AFI5">
    <property type="interactions" value="243"/>
</dbReference>
<dbReference type="InterPro" id="IPR041960">
    <property type="entry name" value="GGTase_I_beta"/>
</dbReference>
<keyword evidence="6" id="KW-0637">Prenyltransferase</keyword>
<dbReference type="EC" id="2.5.1.59" evidence="4"/>
<keyword evidence="8" id="KW-0479">Metal-binding</keyword>
<comment type="catalytic activity">
    <reaction evidence="13">
        <text>geranylgeranyl diphosphate + L-cysteinyl-[protein] = S-geranylgeranyl-L-cysteinyl-[protein] + diphosphate</text>
        <dbReference type="Rhea" id="RHEA:21240"/>
        <dbReference type="Rhea" id="RHEA-COMP:10131"/>
        <dbReference type="Rhea" id="RHEA-COMP:11537"/>
        <dbReference type="ChEBI" id="CHEBI:29950"/>
        <dbReference type="ChEBI" id="CHEBI:33019"/>
        <dbReference type="ChEBI" id="CHEBI:57533"/>
        <dbReference type="ChEBI" id="CHEBI:86021"/>
        <dbReference type="EC" id="2.5.1.59"/>
    </reaction>
</comment>
<dbReference type="SUPFAM" id="SSF48239">
    <property type="entry name" value="Terpenoid cyclases/Protein prenyltransferases"/>
    <property type="match status" value="1"/>
</dbReference>
<organism evidence="18">
    <name type="scientific">Thrips palmi</name>
    <name type="common">Melon thrips</name>
    <dbReference type="NCBI Taxonomy" id="161013"/>
    <lineage>
        <taxon>Eukaryota</taxon>
        <taxon>Metazoa</taxon>
        <taxon>Ecdysozoa</taxon>
        <taxon>Arthropoda</taxon>
        <taxon>Hexapoda</taxon>
        <taxon>Insecta</taxon>
        <taxon>Pterygota</taxon>
        <taxon>Neoptera</taxon>
        <taxon>Paraneoptera</taxon>
        <taxon>Thysanoptera</taxon>
        <taxon>Terebrantia</taxon>
        <taxon>Thripoidea</taxon>
        <taxon>Thripidae</taxon>
        <taxon>Thrips</taxon>
    </lineage>
</organism>
<reference evidence="18" key="1">
    <citation type="submission" date="2025-08" db="UniProtKB">
        <authorList>
            <consortium name="RefSeq"/>
        </authorList>
    </citation>
    <scope>IDENTIFICATION</scope>
    <source>
        <tissue evidence="18">Total insect</tissue>
    </source>
</reference>
<evidence type="ECO:0000256" key="6">
    <source>
        <dbReference type="ARBA" id="ARBA00022602"/>
    </source>
</evidence>
<keyword evidence="11" id="KW-0460">Magnesium</keyword>
<keyword evidence="10" id="KW-0862">Zinc</keyword>
<dbReference type="InterPro" id="IPR008930">
    <property type="entry name" value="Terpenoid_cyclase/PrenylTrfase"/>
</dbReference>
<dbReference type="PANTHER" id="PTHR11774">
    <property type="entry name" value="GERANYLGERANYL TRANSFERASE TYPE BETA SUBUNIT"/>
    <property type="match status" value="1"/>
</dbReference>
<dbReference type="InterPro" id="IPR001330">
    <property type="entry name" value="Prenyltrans"/>
</dbReference>
<evidence type="ECO:0000256" key="1">
    <source>
        <dbReference type="ARBA" id="ARBA00001946"/>
    </source>
</evidence>
<keyword evidence="17" id="KW-1185">Reference proteome</keyword>
<feature type="domain" description="Prenyltransferase alpha-alpha toroid" evidence="16">
    <location>
        <begin position="4"/>
        <end position="333"/>
    </location>
</feature>
<evidence type="ECO:0000256" key="8">
    <source>
        <dbReference type="ARBA" id="ARBA00022723"/>
    </source>
</evidence>
<dbReference type="OrthoDB" id="24893at2759"/>
<dbReference type="PANTHER" id="PTHR11774:SF4">
    <property type="entry name" value="GERANYLGERANYL TRANSFERASE TYPE-1 SUBUNIT BETA"/>
    <property type="match status" value="1"/>
</dbReference>
<keyword evidence="7 18" id="KW-0808">Transferase</keyword>
<name>A0A6P9AFI5_THRPL</name>
<evidence type="ECO:0000259" key="16">
    <source>
        <dbReference type="Pfam" id="PF00432"/>
    </source>
</evidence>
<evidence type="ECO:0000256" key="14">
    <source>
        <dbReference type="ARBA" id="ARBA00065714"/>
    </source>
</evidence>
<dbReference type="Pfam" id="PF00432">
    <property type="entry name" value="Prenyltrans"/>
    <property type="match status" value="1"/>
</dbReference>
<evidence type="ECO:0000256" key="2">
    <source>
        <dbReference type="ARBA" id="ARBA00001947"/>
    </source>
</evidence>
<dbReference type="InterPro" id="IPR045089">
    <property type="entry name" value="PGGT1B-like"/>
</dbReference>
<dbReference type="Proteomes" id="UP000515158">
    <property type="component" value="Unplaced"/>
</dbReference>
<evidence type="ECO:0000256" key="9">
    <source>
        <dbReference type="ARBA" id="ARBA00022737"/>
    </source>
</evidence>
<comment type="similarity">
    <text evidence="3">Belongs to the protein prenyltransferase subunit beta family.</text>
</comment>
<evidence type="ECO:0000256" key="5">
    <source>
        <dbReference type="ARBA" id="ARBA00020603"/>
    </source>
</evidence>
<evidence type="ECO:0000256" key="11">
    <source>
        <dbReference type="ARBA" id="ARBA00022842"/>
    </source>
</evidence>
<comment type="cofactor">
    <cofactor evidence="1">
        <name>Mg(2+)</name>
        <dbReference type="ChEBI" id="CHEBI:18420"/>
    </cofactor>
</comment>
<dbReference type="InParanoid" id="A0A6P9AFI5"/>
<evidence type="ECO:0000256" key="15">
    <source>
        <dbReference type="ARBA" id="ARBA00078363"/>
    </source>
</evidence>
<evidence type="ECO:0000313" key="18">
    <source>
        <dbReference type="RefSeq" id="XP_034257142.1"/>
    </source>
</evidence>
<proteinExistence type="inferred from homology"/>
<evidence type="ECO:0000256" key="13">
    <source>
        <dbReference type="ARBA" id="ARBA00050428"/>
    </source>
</evidence>
<comment type="cofactor">
    <cofactor evidence="2">
        <name>Zn(2+)</name>
        <dbReference type="ChEBI" id="CHEBI:29105"/>
    </cofactor>
</comment>
<evidence type="ECO:0000256" key="12">
    <source>
        <dbReference type="ARBA" id="ARBA00031713"/>
    </source>
</evidence>
<sequence length="351" mass="39074">MDFKAMRHAKYFQRFLNILPADTSHYDSTRLVMCFFAVSGLDLLDALDQLSDEKKENIRNWVYHLLLQSKDSGGEDGPARWGFQGSSTLIMPPATGVVDHSEPYTCSHVSMTYTGLGTLLILGDDLSRVNKRDIAAGLRACQQPDGSFCAVLPGSECDMRFVYSAAAVCYMIQDWSGMDVDLATNYIIQSLSYDNAFAQGPGLESHGGHTFCAVASLSLMGTLHSSLSQKQLEGLRRWCLMRQESGFQGRPNKPVDTCYSFWIGATLKIIDSYELIDKAENRNFIMATQSNIIGGFSKWISTSVEPLHTYFALAGLSLLKEPGVLSIHPELNLSHRTVEHLHKLHSQWKNC</sequence>
<dbReference type="RefSeq" id="XP_034257142.1">
    <property type="nucleotide sequence ID" value="XM_034401251.1"/>
</dbReference>
<protein>
    <recommendedName>
        <fullName evidence="5">Geranylgeranyl transferase type-1 subunit beta</fullName>
        <ecNumber evidence="4">2.5.1.59</ecNumber>
    </recommendedName>
    <alternativeName>
        <fullName evidence="12">Geranylgeranyl transferase type I subunit beta</fullName>
    </alternativeName>
    <alternativeName>
        <fullName evidence="15">Type I protein geranyl-geranyltransferase subunit beta</fullName>
    </alternativeName>
</protein>
<evidence type="ECO:0000256" key="10">
    <source>
        <dbReference type="ARBA" id="ARBA00022833"/>
    </source>
</evidence>
<dbReference type="GeneID" id="117654548"/>
<dbReference type="CTD" id="33704"/>
<comment type="subunit">
    <text evidence="14">Heterodimer of FNTA and PGGT1B. PGGT1B mediates interaction with substrate peptides.</text>
</comment>
<evidence type="ECO:0000256" key="7">
    <source>
        <dbReference type="ARBA" id="ARBA00022679"/>
    </source>
</evidence>
<keyword evidence="9" id="KW-0677">Repeat</keyword>
<dbReference type="KEGG" id="tpal:117654548"/>
<evidence type="ECO:0000313" key="17">
    <source>
        <dbReference type="Proteomes" id="UP000515158"/>
    </source>
</evidence>
<dbReference type="AlphaFoldDB" id="A0A6P9AFI5"/>
<dbReference type="FunFam" id="1.50.10.20:FF:000005">
    <property type="entry name" value="Geranylgeranyl transferase type-1 subunit beta"/>
    <property type="match status" value="1"/>
</dbReference>
<dbReference type="Gene3D" id="1.50.10.20">
    <property type="match status" value="1"/>
</dbReference>
<accession>A0A6P9AFI5</accession>